<feature type="chain" id="PRO_5046653288" evidence="8">
    <location>
        <begin position="27"/>
        <end position="484"/>
    </location>
</feature>
<feature type="active site" description="Charge relay system" evidence="5">
    <location>
        <position position="194"/>
    </location>
</feature>
<evidence type="ECO:0000256" key="3">
    <source>
        <dbReference type="ARBA" id="ARBA00022801"/>
    </source>
</evidence>
<evidence type="ECO:0000256" key="1">
    <source>
        <dbReference type="ARBA" id="ARBA00011073"/>
    </source>
</evidence>
<evidence type="ECO:0000256" key="2">
    <source>
        <dbReference type="ARBA" id="ARBA00022670"/>
    </source>
</evidence>
<feature type="active site" description="Charge relay system" evidence="5">
    <location>
        <position position="423"/>
    </location>
</feature>
<dbReference type="PROSITE" id="PS00138">
    <property type="entry name" value="SUBTILASE_SER"/>
    <property type="match status" value="1"/>
</dbReference>
<dbReference type="InterPro" id="IPR015500">
    <property type="entry name" value="Peptidase_S8_subtilisin-rel"/>
</dbReference>
<dbReference type="RefSeq" id="WP_284195856.1">
    <property type="nucleotide sequence ID" value="NZ_BSOG01000002.1"/>
</dbReference>
<keyword evidence="11" id="KW-1185">Reference proteome</keyword>
<dbReference type="Gene3D" id="3.40.50.200">
    <property type="entry name" value="Peptidase S8/S53 domain"/>
    <property type="match status" value="1"/>
</dbReference>
<dbReference type="PANTHER" id="PTHR43806">
    <property type="entry name" value="PEPTIDASE S8"/>
    <property type="match status" value="1"/>
</dbReference>
<evidence type="ECO:0000256" key="6">
    <source>
        <dbReference type="RuleBase" id="RU003355"/>
    </source>
</evidence>
<dbReference type="SUPFAM" id="SSF52743">
    <property type="entry name" value="Subtilisin-like"/>
    <property type="match status" value="1"/>
</dbReference>
<dbReference type="PRINTS" id="PR00723">
    <property type="entry name" value="SUBTILISIN"/>
</dbReference>
<dbReference type="InterPro" id="IPR034176">
    <property type="entry name" value="Peptidases_S8_13"/>
</dbReference>
<keyword evidence="4 5" id="KW-0720">Serine protease</keyword>
<dbReference type="PANTHER" id="PTHR43806:SF11">
    <property type="entry name" value="CEREVISIN-RELATED"/>
    <property type="match status" value="1"/>
</dbReference>
<dbReference type="PROSITE" id="PS00137">
    <property type="entry name" value="SUBTILASE_HIS"/>
    <property type="match status" value="1"/>
</dbReference>
<dbReference type="InterPro" id="IPR023827">
    <property type="entry name" value="Peptidase_S8_Asp-AS"/>
</dbReference>
<dbReference type="Proteomes" id="UP001156706">
    <property type="component" value="Unassembled WGS sequence"/>
</dbReference>
<sequence length="484" mass="49580">MFRQNKLSSLSLAVVLGAALAAPAHAGTKQPTASAEQPHSQPRLQARSAATRVQRANDMVSSLIVKFKRNAAGASLSRAQAMQQGAERAQRLAPIAAKSGLSISHTRQLSIGADVFKLGRSISVAAAFRLAREMQRNNPDIAYAEPDVINRIMAVPTDPYYSMQWDMYEPAGGMNVERAWNITRGEGAVVAVLDTGVRAHPDLVANLLPGYDFISSDAAGNDGDGRDADPTDPGDDCGQGSSWHGTHVAGTVAAVADNGIGVAGVAPAAKVVPVRVLGKCGGSSGDIIDAMVWASGGTVTGVPDNANPARVLNLSLGSAIPCLNSYREAVAHVSKLGALVVAAAGNESQNVRSAQPASCPGVLAVSATTRAGGRAYYSNYGSLVSLAGPGGETFEASDGILSTFNEGLSEPGADSYYFYQGTSMAAPHIAGLAALMLSVNPRLTSAQLRALMQQTARPFPSACAGCGAGIADAEAAVKAAQAAK</sequence>
<feature type="region of interest" description="Disordered" evidence="7">
    <location>
        <begin position="219"/>
        <end position="243"/>
    </location>
</feature>
<name>A0ABQ5YGD5_9NEIS</name>
<keyword evidence="2 5" id="KW-0645">Protease</keyword>
<dbReference type="Pfam" id="PF00082">
    <property type="entry name" value="Peptidase_S8"/>
    <property type="match status" value="1"/>
</dbReference>
<dbReference type="InterPro" id="IPR000209">
    <property type="entry name" value="Peptidase_S8/S53_dom"/>
</dbReference>
<feature type="signal peptide" evidence="8">
    <location>
        <begin position="1"/>
        <end position="26"/>
    </location>
</feature>
<gene>
    <name evidence="10" type="ORF">GCM10007907_15070</name>
</gene>
<dbReference type="PROSITE" id="PS51892">
    <property type="entry name" value="SUBTILASE"/>
    <property type="match status" value="1"/>
</dbReference>
<dbReference type="EMBL" id="BSOG01000002">
    <property type="protein sequence ID" value="GLR12717.1"/>
    <property type="molecule type" value="Genomic_DNA"/>
</dbReference>
<keyword evidence="3 5" id="KW-0378">Hydrolase</keyword>
<protein>
    <submittedName>
        <fullName evidence="10">Peptidase</fullName>
    </submittedName>
</protein>
<dbReference type="InterPro" id="IPR036852">
    <property type="entry name" value="Peptidase_S8/S53_dom_sf"/>
</dbReference>
<feature type="active site" description="Charge relay system" evidence="5">
    <location>
        <position position="244"/>
    </location>
</feature>
<evidence type="ECO:0000256" key="5">
    <source>
        <dbReference type="PROSITE-ProRule" id="PRU01240"/>
    </source>
</evidence>
<evidence type="ECO:0000256" key="4">
    <source>
        <dbReference type="ARBA" id="ARBA00022825"/>
    </source>
</evidence>
<keyword evidence="8" id="KW-0732">Signal</keyword>
<feature type="domain" description="Peptidase S8/S53" evidence="9">
    <location>
        <begin position="185"/>
        <end position="460"/>
    </location>
</feature>
<dbReference type="InterPro" id="IPR022398">
    <property type="entry name" value="Peptidase_S8_His-AS"/>
</dbReference>
<dbReference type="InterPro" id="IPR050131">
    <property type="entry name" value="Peptidase_S8_subtilisin-like"/>
</dbReference>
<dbReference type="PROSITE" id="PS00136">
    <property type="entry name" value="SUBTILASE_ASP"/>
    <property type="match status" value="1"/>
</dbReference>
<evidence type="ECO:0000313" key="11">
    <source>
        <dbReference type="Proteomes" id="UP001156706"/>
    </source>
</evidence>
<proteinExistence type="inferred from homology"/>
<evidence type="ECO:0000313" key="10">
    <source>
        <dbReference type="EMBL" id="GLR12717.1"/>
    </source>
</evidence>
<evidence type="ECO:0000256" key="7">
    <source>
        <dbReference type="SAM" id="MobiDB-lite"/>
    </source>
</evidence>
<comment type="caution">
    <text evidence="10">The sequence shown here is derived from an EMBL/GenBank/DDBJ whole genome shotgun (WGS) entry which is preliminary data.</text>
</comment>
<reference evidence="11" key="1">
    <citation type="journal article" date="2019" name="Int. J. Syst. Evol. Microbiol.">
        <title>The Global Catalogue of Microorganisms (GCM) 10K type strain sequencing project: providing services to taxonomists for standard genome sequencing and annotation.</title>
        <authorList>
            <consortium name="The Broad Institute Genomics Platform"/>
            <consortium name="The Broad Institute Genome Sequencing Center for Infectious Disease"/>
            <person name="Wu L."/>
            <person name="Ma J."/>
        </authorList>
    </citation>
    <scope>NUCLEOTIDE SEQUENCE [LARGE SCALE GENOMIC DNA]</scope>
    <source>
        <strain evidence="11">NBRC 110044</strain>
    </source>
</reference>
<accession>A0ABQ5YGD5</accession>
<organism evidence="10 11">
    <name type="scientific">Chitinimonas prasina</name>
    <dbReference type="NCBI Taxonomy" id="1434937"/>
    <lineage>
        <taxon>Bacteria</taxon>
        <taxon>Pseudomonadati</taxon>
        <taxon>Pseudomonadota</taxon>
        <taxon>Betaproteobacteria</taxon>
        <taxon>Neisseriales</taxon>
        <taxon>Chitinibacteraceae</taxon>
        <taxon>Chitinimonas</taxon>
    </lineage>
</organism>
<evidence type="ECO:0000259" key="9">
    <source>
        <dbReference type="Pfam" id="PF00082"/>
    </source>
</evidence>
<evidence type="ECO:0000256" key="8">
    <source>
        <dbReference type="SAM" id="SignalP"/>
    </source>
</evidence>
<dbReference type="InterPro" id="IPR023828">
    <property type="entry name" value="Peptidase_S8_Ser-AS"/>
</dbReference>
<comment type="similarity">
    <text evidence="1 5 6">Belongs to the peptidase S8 family.</text>
</comment>
<dbReference type="CDD" id="cd07496">
    <property type="entry name" value="Peptidases_S8_13"/>
    <property type="match status" value="1"/>
</dbReference>